<dbReference type="SUPFAM" id="SSF52402">
    <property type="entry name" value="Adenine nucleotide alpha hydrolases-like"/>
    <property type="match status" value="1"/>
</dbReference>
<dbReference type="InterPro" id="IPR024087">
    <property type="entry name" value="Creatininase-like_sf"/>
</dbReference>
<accession>A0A5K7YVK1</accession>
<organism evidence="6 7">
    <name type="scientific">Desulfosarcina alkanivorans</name>
    <dbReference type="NCBI Taxonomy" id="571177"/>
    <lineage>
        <taxon>Bacteria</taxon>
        <taxon>Pseudomonadati</taxon>
        <taxon>Thermodesulfobacteriota</taxon>
        <taxon>Desulfobacteria</taxon>
        <taxon>Desulfobacterales</taxon>
        <taxon>Desulfosarcinaceae</taxon>
        <taxon>Desulfosarcina</taxon>
    </lineage>
</organism>
<protein>
    <recommendedName>
        <fullName evidence="8">Creatininase</fullName>
    </recommendedName>
</protein>
<dbReference type="PANTHER" id="PTHR35005:SF1">
    <property type="entry name" value="2-AMINO-5-FORMYLAMINO-6-RIBOSYLAMINOPYRIMIDIN-4(3H)-ONE 5'-MONOPHOSPHATE DEFORMYLASE"/>
    <property type="match status" value="1"/>
</dbReference>
<dbReference type="InterPro" id="IPR003785">
    <property type="entry name" value="Creatininase/forma_Hydrolase"/>
</dbReference>
<keyword evidence="2" id="KW-0479">Metal-binding</keyword>
<dbReference type="GO" id="GO:0009231">
    <property type="term" value="P:riboflavin biosynthetic process"/>
    <property type="evidence" value="ECO:0007669"/>
    <property type="project" value="TreeGrafter"/>
</dbReference>
<proteinExistence type="inferred from homology"/>
<dbReference type="GO" id="GO:0016811">
    <property type="term" value="F:hydrolase activity, acting on carbon-nitrogen (but not peptide) bonds, in linear amides"/>
    <property type="evidence" value="ECO:0007669"/>
    <property type="project" value="TreeGrafter"/>
</dbReference>
<evidence type="ECO:0000256" key="3">
    <source>
        <dbReference type="ARBA" id="ARBA00022801"/>
    </source>
</evidence>
<evidence type="ECO:0000313" key="6">
    <source>
        <dbReference type="EMBL" id="BBO70334.1"/>
    </source>
</evidence>
<evidence type="ECO:0008006" key="8">
    <source>
        <dbReference type="Google" id="ProtNLM"/>
    </source>
</evidence>
<keyword evidence="4" id="KW-0862">Zinc</keyword>
<comment type="similarity">
    <text evidence="5">Belongs to the creatininase superfamily.</text>
</comment>
<dbReference type="InterPro" id="IPR014729">
    <property type="entry name" value="Rossmann-like_a/b/a_fold"/>
</dbReference>
<dbReference type="SUPFAM" id="SSF102215">
    <property type="entry name" value="Creatininase"/>
    <property type="match status" value="1"/>
</dbReference>
<sequence length="785" mass="88152">MPEANTPVLNHEDALAPLVVFDRLEVGPVRLEPKRLVAPYRLTVAGEAEQTELIYTYEEDVFDPRSPESRNLADMIAAQVALNYGLFCRDIVFNGLFDKTDRRFLREMAKNTAREIFVNKFLVPNPFLVGDAASLPAVKAETYLQARLIFPRGVRVEGLRPWKTDPNRHCILSSGGKDSLLGFGLLEDMGREVHPIFVNESGRHWFTALNAYRHFRDSIPNTARVWVNADRFFSWMLRRMPFIRKDFAGVRSDQYPIRLWTVAVFLFGALPLMQKRGMGRLIIGDEFDTSRRVTTRGIRHYDGLYDQSIWFDRALSAYFNGKGWAVNQFSMLRPLSELLIEKILVERYPHLQEHQMSCHATHKAGDRVKPCGKCEKCRRIVAMLTALEADPTRCGYTRAQIKTCLTALLDKGLYSQPTAEAAHLLHMLSQRGAITVPPAEARAVRPYPEVMRLRFDPMVSPIDGIPEDLRVDLYRICMEYAAGAVAPDRSGWQPVDPFSHPDLNRPRAFEPGQSAAVETMAADTPPATFFWGDLCWPDAMDRLGIVDTALLPVGAIEQHGPHLPLDTDAFDADYLARRVADGCSAPKPLVLPLIAYGVSYHHEAFKGTISINNDTLANLVYDVGISVAKNGIKKLVIINGHGGNAPSLNFAAQRINQDARIFVCVDTGETSDVDVDRLIETPNDVHAGEIETSTSLAIRPHLVRLDRLQMEVPAFTSRYLDFTSKRGVSWYAHTHKISASGVMGDPTKASAQKGEKMWAVMIANLVGFVDQLKTMTLKEIYQRKY</sequence>
<keyword evidence="3" id="KW-0378">Hydrolase</keyword>
<dbReference type="Gene3D" id="3.40.50.620">
    <property type="entry name" value="HUPs"/>
    <property type="match status" value="1"/>
</dbReference>
<dbReference type="RefSeq" id="WP_155318292.1">
    <property type="nucleotide sequence ID" value="NZ_AP021874.1"/>
</dbReference>
<name>A0A5K7YVK1_9BACT</name>
<keyword evidence="7" id="KW-1185">Reference proteome</keyword>
<evidence type="ECO:0000256" key="2">
    <source>
        <dbReference type="ARBA" id="ARBA00022723"/>
    </source>
</evidence>
<dbReference type="GO" id="GO:0046872">
    <property type="term" value="F:metal ion binding"/>
    <property type="evidence" value="ECO:0007669"/>
    <property type="project" value="UniProtKB-KW"/>
</dbReference>
<dbReference type="AlphaFoldDB" id="A0A5K7YVK1"/>
<dbReference type="KEGG" id="dalk:DSCA_42640"/>
<dbReference type="PANTHER" id="PTHR35005">
    <property type="entry name" value="3-DEHYDRO-SCYLLO-INOSOSE HYDROLASE"/>
    <property type="match status" value="1"/>
</dbReference>
<dbReference type="Proteomes" id="UP000427906">
    <property type="component" value="Chromosome"/>
</dbReference>
<reference evidence="6 7" key="1">
    <citation type="submission" date="2019-11" db="EMBL/GenBank/DDBJ databases">
        <title>Comparative genomics of hydrocarbon-degrading Desulfosarcina strains.</title>
        <authorList>
            <person name="Watanabe M."/>
            <person name="Kojima H."/>
            <person name="Fukui M."/>
        </authorList>
    </citation>
    <scope>NUCLEOTIDE SEQUENCE [LARGE SCALE GENOMIC DNA]</scope>
    <source>
        <strain evidence="6 7">PL12</strain>
    </source>
</reference>
<dbReference type="Pfam" id="PF02633">
    <property type="entry name" value="Creatininase"/>
    <property type="match status" value="1"/>
</dbReference>
<evidence type="ECO:0000256" key="1">
    <source>
        <dbReference type="ARBA" id="ARBA00001947"/>
    </source>
</evidence>
<dbReference type="OrthoDB" id="9801445at2"/>
<dbReference type="EMBL" id="AP021874">
    <property type="protein sequence ID" value="BBO70334.1"/>
    <property type="molecule type" value="Genomic_DNA"/>
</dbReference>
<evidence type="ECO:0000313" key="7">
    <source>
        <dbReference type="Proteomes" id="UP000427906"/>
    </source>
</evidence>
<evidence type="ECO:0000256" key="4">
    <source>
        <dbReference type="ARBA" id="ARBA00022833"/>
    </source>
</evidence>
<dbReference type="Gene3D" id="3.40.50.10310">
    <property type="entry name" value="Creatininase"/>
    <property type="match status" value="1"/>
</dbReference>
<gene>
    <name evidence="6" type="ORF">DSCA_42640</name>
</gene>
<evidence type="ECO:0000256" key="5">
    <source>
        <dbReference type="ARBA" id="ARBA00024029"/>
    </source>
</evidence>
<comment type="cofactor">
    <cofactor evidence="1">
        <name>Zn(2+)</name>
        <dbReference type="ChEBI" id="CHEBI:29105"/>
    </cofactor>
</comment>